<dbReference type="GO" id="GO:0008999">
    <property type="term" value="F:protein-N-terminal-alanine acetyltransferase activity"/>
    <property type="evidence" value="ECO:0007669"/>
    <property type="project" value="TreeGrafter"/>
</dbReference>
<dbReference type="CDD" id="cd04301">
    <property type="entry name" value="NAT_SF"/>
    <property type="match status" value="1"/>
</dbReference>
<dbReference type="PROSITE" id="PS51186">
    <property type="entry name" value="GNAT"/>
    <property type="match status" value="1"/>
</dbReference>
<dbReference type="Gene3D" id="3.40.630.30">
    <property type="match status" value="1"/>
</dbReference>
<gene>
    <name evidence="5" type="ORF">AZ78_3347</name>
</gene>
<dbReference type="SUPFAM" id="SSF55729">
    <property type="entry name" value="Acyl-CoA N-acyltransferases (Nat)"/>
    <property type="match status" value="1"/>
</dbReference>
<accession>A0A120AH90</accession>
<dbReference type="GO" id="GO:0005737">
    <property type="term" value="C:cytoplasm"/>
    <property type="evidence" value="ECO:0007669"/>
    <property type="project" value="TreeGrafter"/>
</dbReference>
<evidence type="ECO:0000259" key="4">
    <source>
        <dbReference type="PROSITE" id="PS51186"/>
    </source>
</evidence>
<dbReference type="Pfam" id="PF13302">
    <property type="entry name" value="Acetyltransf_3"/>
    <property type="match status" value="1"/>
</dbReference>
<reference evidence="5 6" key="1">
    <citation type="journal article" date="2014" name="Genome Announc.">
        <title>Draft Genome Sequence of Lysobacter capsici AZ78, a Bacterium Antagonistic to Plant-Pathogenic Oomycetes.</title>
        <authorList>
            <person name="Puopolo G."/>
            <person name="Sonego P."/>
            <person name="Engelen K."/>
            <person name="Pertot I."/>
        </authorList>
    </citation>
    <scope>NUCLEOTIDE SEQUENCE [LARGE SCALE GENOMIC DNA]</scope>
    <source>
        <strain evidence="5 6">AZ78</strain>
    </source>
</reference>
<dbReference type="PANTHER" id="PTHR43792:SF8">
    <property type="entry name" value="[RIBOSOMAL PROTEIN US5]-ALANINE N-ACETYLTRANSFERASE"/>
    <property type="match status" value="1"/>
</dbReference>
<dbReference type="InterPro" id="IPR000182">
    <property type="entry name" value="GNAT_dom"/>
</dbReference>
<organism evidence="5 6">
    <name type="scientific">Lysobacter capsici AZ78</name>
    <dbReference type="NCBI Taxonomy" id="1444315"/>
    <lineage>
        <taxon>Bacteria</taxon>
        <taxon>Pseudomonadati</taxon>
        <taxon>Pseudomonadota</taxon>
        <taxon>Gammaproteobacteria</taxon>
        <taxon>Lysobacterales</taxon>
        <taxon>Lysobacteraceae</taxon>
        <taxon>Lysobacter</taxon>
    </lineage>
</organism>
<dbReference type="RefSeq" id="WP_036105120.1">
    <property type="nucleotide sequence ID" value="NZ_JAJA02000001.1"/>
</dbReference>
<dbReference type="InterPro" id="IPR016181">
    <property type="entry name" value="Acyl_CoA_acyltransferase"/>
</dbReference>
<evidence type="ECO:0000313" key="6">
    <source>
        <dbReference type="Proteomes" id="UP000023435"/>
    </source>
</evidence>
<dbReference type="OrthoDB" id="9801669at2"/>
<name>A0A120AH90_9GAMM</name>
<comment type="caution">
    <text evidence="5">The sequence shown here is derived from an EMBL/GenBank/DDBJ whole genome shotgun (WGS) entry which is preliminary data.</text>
</comment>
<dbReference type="EMBL" id="JAJA02000001">
    <property type="protein sequence ID" value="KWS05795.1"/>
    <property type="molecule type" value="Genomic_DNA"/>
</dbReference>
<proteinExistence type="inferred from homology"/>
<dbReference type="InterPro" id="IPR051531">
    <property type="entry name" value="N-acetyltransferase"/>
</dbReference>
<evidence type="ECO:0000256" key="2">
    <source>
        <dbReference type="ARBA" id="ARBA00023315"/>
    </source>
</evidence>
<evidence type="ECO:0000256" key="3">
    <source>
        <dbReference type="ARBA" id="ARBA00038502"/>
    </source>
</evidence>
<keyword evidence="6" id="KW-1185">Reference proteome</keyword>
<feature type="domain" description="N-acetyltransferase" evidence="4">
    <location>
        <begin position="10"/>
        <end position="172"/>
    </location>
</feature>
<dbReference type="AlphaFoldDB" id="A0A120AH90"/>
<dbReference type="GeneID" id="97905852"/>
<dbReference type="Proteomes" id="UP000023435">
    <property type="component" value="Unassembled WGS sequence"/>
</dbReference>
<dbReference type="PANTHER" id="PTHR43792">
    <property type="entry name" value="GNAT FAMILY, PUTATIVE (AFU_ORTHOLOGUE AFUA_3G00765)-RELATED-RELATED"/>
    <property type="match status" value="1"/>
</dbReference>
<comment type="similarity">
    <text evidence="3">Belongs to the acetyltransferase family. RimJ subfamily.</text>
</comment>
<evidence type="ECO:0000313" key="5">
    <source>
        <dbReference type="EMBL" id="KWS05795.1"/>
    </source>
</evidence>
<evidence type="ECO:0000256" key="1">
    <source>
        <dbReference type="ARBA" id="ARBA00022679"/>
    </source>
</evidence>
<sequence length="179" mass="20344">MMPRLHRVGLHLRPMTMADAPAWFAYLSLPGAVEHTSWKLDGIEVLYPEIIASRPFDHDAPALFAIVDDLDELIGTVGFHTVWDAPRGGEIAYNLHPEHWGRGIASEACLAIADWGLDIRGYDYVEAYCLDVNLASQHVLEKCGFRRDELVRGLRIVQGRTRDFWRFRLTRDALETDAD</sequence>
<keyword evidence="1" id="KW-0808">Transferase</keyword>
<keyword evidence="2" id="KW-0012">Acyltransferase</keyword>
<protein>
    <submittedName>
        <fullName evidence="5">Acetyltransferase, GNAT family</fullName>
    </submittedName>
</protein>